<proteinExistence type="predicted"/>
<dbReference type="Proteomes" id="UP000324800">
    <property type="component" value="Unassembled WGS sequence"/>
</dbReference>
<protein>
    <submittedName>
        <fullName evidence="1">Uncharacterized protein</fullName>
    </submittedName>
</protein>
<name>A0A5J4WYT4_9EUKA</name>
<evidence type="ECO:0000313" key="2">
    <source>
        <dbReference type="Proteomes" id="UP000324800"/>
    </source>
</evidence>
<sequence>MSQREEEQDANANVAGQNAIELISAQFKPVSDRNSFDYSPCIGQKLRRLSQEVLVRMTGIAQNVVDEEVAEEEEELNELEQSD</sequence>
<evidence type="ECO:0000313" key="1">
    <source>
        <dbReference type="EMBL" id="KAA6400071.1"/>
    </source>
</evidence>
<gene>
    <name evidence="1" type="ORF">EZS28_004403</name>
</gene>
<organism evidence="1 2">
    <name type="scientific">Streblomastix strix</name>
    <dbReference type="NCBI Taxonomy" id="222440"/>
    <lineage>
        <taxon>Eukaryota</taxon>
        <taxon>Metamonada</taxon>
        <taxon>Preaxostyla</taxon>
        <taxon>Oxymonadida</taxon>
        <taxon>Streblomastigidae</taxon>
        <taxon>Streblomastix</taxon>
    </lineage>
</organism>
<dbReference type="AlphaFoldDB" id="A0A5J4WYT4"/>
<comment type="caution">
    <text evidence="1">The sequence shown here is derived from an EMBL/GenBank/DDBJ whole genome shotgun (WGS) entry which is preliminary data.</text>
</comment>
<accession>A0A5J4WYT4</accession>
<reference evidence="1 2" key="1">
    <citation type="submission" date="2019-03" db="EMBL/GenBank/DDBJ databases">
        <title>Single cell metagenomics reveals metabolic interactions within the superorganism composed of flagellate Streblomastix strix and complex community of Bacteroidetes bacteria on its surface.</title>
        <authorList>
            <person name="Treitli S.C."/>
            <person name="Kolisko M."/>
            <person name="Husnik F."/>
            <person name="Keeling P."/>
            <person name="Hampl V."/>
        </authorList>
    </citation>
    <scope>NUCLEOTIDE SEQUENCE [LARGE SCALE GENOMIC DNA]</scope>
    <source>
        <strain evidence="1">ST1C</strain>
    </source>
</reference>
<dbReference type="EMBL" id="SNRW01000627">
    <property type="protein sequence ID" value="KAA6400071.1"/>
    <property type="molecule type" value="Genomic_DNA"/>
</dbReference>